<dbReference type="Proteomes" id="UP000225706">
    <property type="component" value="Unassembled WGS sequence"/>
</dbReference>
<gene>
    <name evidence="1" type="ORF">AWC38_SpisGene3856</name>
</gene>
<name>A0A2B4SRU3_STYPI</name>
<protein>
    <submittedName>
        <fullName evidence="1">Uncharacterized protein</fullName>
    </submittedName>
</protein>
<reference evidence="2" key="1">
    <citation type="journal article" date="2017" name="bioRxiv">
        <title>Comparative analysis of the genomes of Stylophora pistillata and Acropora digitifera provides evidence for extensive differences between species of corals.</title>
        <authorList>
            <person name="Voolstra C.R."/>
            <person name="Li Y."/>
            <person name="Liew Y.J."/>
            <person name="Baumgarten S."/>
            <person name="Zoccola D."/>
            <person name="Flot J.-F."/>
            <person name="Tambutte S."/>
            <person name="Allemand D."/>
            <person name="Aranda M."/>
        </authorList>
    </citation>
    <scope>NUCLEOTIDE SEQUENCE [LARGE SCALE GENOMIC DNA]</scope>
</reference>
<sequence>MTSASGLRIRVTSLTVQYYSEFAILRRYAEFRVLVVGYHTKTSLTRESIRILHKNADRKDATDSKFNSSGAVTLFTFAFNQHPTMFNGVRNVPPHMYF</sequence>
<evidence type="ECO:0000313" key="1">
    <source>
        <dbReference type="EMBL" id="PFX31308.1"/>
    </source>
</evidence>
<evidence type="ECO:0000313" key="2">
    <source>
        <dbReference type="Proteomes" id="UP000225706"/>
    </source>
</evidence>
<organism evidence="1 2">
    <name type="scientific">Stylophora pistillata</name>
    <name type="common">Smooth cauliflower coral</name>
    <dbReference type="NCBI Taxonomy" id="50429"/>
    <lineage>
        <taxon>Eukaryota</taxon>
        <taxon>Metazoa</taxon>
        <taxon>Cnidaria</taxon>
        <taxon>Anthozoa</taxon>
        <taxon>Hexacorallia</taxon>
        <taxon>Scleractinia</taxon>
        <taxon>Astrocoeniina</taxon>
        <taxon>Pocilloporidae</taxon>
        <taxon>Stylophora</taxon>
    </lineage>
</organism>
<dbReference type="AlphaFoldDB" id="A0A2B4SRU3"/>
<accession>A0A2B4SRU3</accession>
<dbReference type="EMBL" id="LSMT01000037">
    <property type="protein sequence ID" value="PFX31308.1"/>
    <property type="molecule type" value="Genomic_DNA"/>
</dbReference>
<comment type="caution">
    <text evidence="1">The sequence shown here is derived from an EMBL/GenBank/DDBJ whole genome shotgun (WGS) entry which is preliminary data.</text>
</comment>
<keyword evidence="2" id="KW-1185">Reference proteome</keyword>
<proteinExistence type="predicted"/>